<dbReference type="GO" id="GO:0003700">
    <property type="term" value="F:DNA-binding transcription factor activity"/>
    <property type="evidence" value="ECO:0007669"/>
    <property type="project" value="InterPro"/>
</dbReference>
<dbReference type="InterPro" id="IPR014710">
    <property type="entry name" value="RmlC-like_jellyroll"/>
</dbReference>
<dbReference type="Pfam" id="PF12833">
    <property type="entry name" value="HTH_18"/>
    <property type="match status" value="1"/>
</dbReference>
<dbReference type="InterPro" id="IPR009057">
    <property type="entry name" value="Homeodomain-like_sf"/>
</dbReference>
<comment type="caution">
    <text evidence="5">The sequence shown here is derived from an EMBL/GenBank/DDBJ whole genome shotgun (WGS) entry which is preliminary data.</text>
</comment>
<keyword evidence="3" id="KW-0804">Transcription</keyword>
<evidence type="ECO:0000259" key="4">
    <source>
        <dbReference type="PROSITE" id="PS01124"/>
    </source>
</evidence>
<sequence length="297" mass="34813">MKIMHEQIDFPGRAAVKVKLQEKSHFTYPWHFHTEYELLYVMEGYGTRFIADNIEPFGVGDLVLLGSNLPHFWKSDSTFYGNEGTKKMKYVVIQFANEFFKEAISEYPEFHLIKELLERSIRGISFSKAFSRRVKPKIMKVVESKGFERALRTLELLQMLTASEDHRFLAGELYQIENYNFISDRMKKVMYYLNSTYLKKVELEKVAEVATLHPSAFCRYFKEKSGKSLSEFVNDMRVSYACRLIIEGKISVSQICYESGFNNLSNFNRIFKKHTGFTPTAYFQEFNKGQENHTIKV</sequence>
<keyword evidence="6" id="KW-1185">Reference proteome</keyword>
<evidence type="ECO:0000256" key="2">
    <source>
        <dbReference type="ARBA" id="ARBA00023125"/>
    </source>
</evidence>
<dbReference type="InterPro" id="IPR018062">
    <property type="entry name" value="HTH_AraC-typ_CS"/>
</dbReference>
<dbReference type="InterPro" id="IPR018060">
    <property type="entry name" value="HTH_AraC"/>
</dbReference>
<evidence type="ECO:0000256" key="3">
    <source>
        <dbReference type="ARBA" id="ARBA00023163"/>
    </source>
</evidence>
<keyword evidence="1" id="KW-0805">Transcription regulation</keyword>
<dbReference type="PROSITE" id="PS00041">
    <property type="entry name" value="HTH_ARAC_FAMILY_1"/>
    <property type="match status" value="1"/>
</dbReference>
<dbReference type="AlphaFoldDB" id="A0A9X3F7M1"/>
<feature type="domain" description="HTH araC/xylS-type" evidence="4">
    <location>
        <begin position="187"/>
        <end position="285"/>
    </location>
</feature>
<dbReference type="Proteomes" id="UP001145087">
    <property type="component" value="Unassembled WGS sequence"/>
</dbReference>
<proteinExistence type="predicted"/>
<evidence type="ECO:0000313" key="5">
    <source>
        <dbReference type="EMBL" id="MCY1721327.1"/>
    </source>
</evidence>
<reference evidence="5" key="1">
    <citation type="submission" date="2022-11" db="EMBL/GenBank/DDBJ databases">
        <title>Marilongibacter aestuarii gen. nov., sp. nov., isolated from tidal flat sediment.</title>
        <authorList>
            <person name="Jiayan W."/>
        </authorList>
    </citation>
    <scope>NUCLEOTIDE SEQUENCE</scope>
    <source>
        <strain evidence="5">Z1-6</strain>
    </source>
</reference>
<dbReference type="PANTHER" id="PTHR43280">
    <property type="entry name" value="ARAC-FAMILY TRANSCRIPTIONAL REGULATOR"/>
    <property type="match status" value="1"/>
</dbReference>
<dbReference type="EMBL" id="JAPOHD010000027">
    <property type="protein sequence ID" value="MCY1721327.1"/>
    <property type="molecule type" value="Genomic_DNA"/>
</dbReference>
<dbReference type="InterPro" id="IPR011051">
    <property type="entry name" value="RmlC_Cupin_sf"/>
</dbReference>
<evidence type="ECO:0000313" key="6">
    <source>
        <dbReference type="Proteomes" id="UP001145087"/>
    </source>
</evidence>
<organism evidence="5 6">
    <name type="scientific">Draconibacterium aestuarii</name>
    <dbReference type="NCBI Taxonomy" id="2998507"/>
    <lineage>
        <taxon>Bacteria</taxon>
        <taxon>Pseudomonadati</taxon>
        <taxon>Bacteroidota</taxon>
        <taxon>Bacteroidia</taxon>
        <taxon>Marinilabiliales</taxon>
        <taxon>Prolixibacteraceae</taxon>
        <taxon>Draconibacterium</taxon>
    </lineage>
</organism>
<dbReference type="InterPro" id="IPR003313">
    <property type="entry name" value="AraC-bd"/>
</dbReference>
<dbReference type="Gene3D" id="1.10.10.60">
    <property type="entry name" value="Homeodomain-like"/>
    <property type="match status" value="2"/>
</dbReference>
<name>A0A9X3F7M1_9BACT</name>
<dbReference type="SUPFAM" id="SSF51182">
    <property type="entry name" value="RmlC-like cupins"/>
    <property type="match status" value="1"/>
</dbReference>
<keyword evidence="2" id="KW-0238">DNA-binding</keyword>
<dbReference type="PANTHER" id="PTHR43280:SF34">
    <property type="entry name" value="ARAC-FAMILY TRANSCRIPTIONAL REGULATOR"/>
    <property type="match status" value="1"/>
</dbReference>
<dbReference type="Pfam" id="PF02311">
    <property type="entry name" value="AraC_binding"/>
    <property type="match status" value="1"/>
</dbReference>
<dbReference type="Gene3D" id="2.60.120.10">
    <property type="entry name" value="Jelly Rolls"/>
    <property type="match status" value="1"/>
</dbReference>
<dbReference type="SUPFAM" id="SSF46689">
    <property type="entry name" value="Homeodomain-like"/>
    <property type="match status" value="1"/>
</dbReference>
<dbReference type="SMART" id="SM00342">
    <property type="entry name" value="HTH_ARAC"/>
    <property type="match status" value="1"/>
</dbReference>
<dbReference type="RefSeq" id="WP_343333658.1">
    <property type="nucleotide sequence ID" value="NZ_JAPOHD010000027.1"/>
</dbReference>
<dbReference type="PROSITE" id="PS01124">
    <property type="entry name" value="HTH_ARAC_FAMILY_2"/>
    <property type="match status" value="1"/>
</dbReference>
<accession>A0A9X3F7M1</accession>
<gene>
    <name evidence="5" type="ORF">OU798_13310</name>
</gene>
<dbReference type="GO" id="GO:0043565">
    <property type="term" value="F:sequence-specific DNA binding"/>
    <property type="evidence" value="ECO:0007669"/>
    <property type="project" value="InterPro"/>
</dbReference>
<evidence type="ECO:0000256" key="1">
    <source>
        <dbReference type="ARBA" id="ARBA00023015"/>
    </source>
</evidence>
<protein>
    <submittedName>
        <fullName evidence="5">AraC family transcriptional regulator</fullName>
    </submittedName>
</protein>